<dbReference type="EMBL" id="CP028776">
    <property type="protein sequence ID" value="AWU77348.1"/>
    <property type="molecule type" value="Genomic_DNA"/>
</dbReference>
<gene>
    <name evidence="1" type="ORF">C5L36_0D00860</name>
</gene>
<dbReference type="OrthoDB" id="6362633at2759"/>
<name>A0A2U9R8T9_PICKU</name>
<evidence type="ECO:0000313" key="2">
    <source>
        <dbReference type="Proteomes" id="UP000249293"/>
    </source>
</evidence>
<dbReference type="RefSeq" id="XP_029322825.1">
    <property type="nucleotide sequence ID" value="XM_029466965.1"/>
</dbReference>
<protein>
    <recommendedName>
        <fullName evidence="3">ATP-dependent kinase YFH7</fullName>
    </recommendedName>
</protein>
<evidence type="ECO:0000313" key="1">
    <source>
        <dbReference type="EMBL" id="AWU77348.1"/>
    </source>
</evidence>
<proteinExistence type="predicted"/>
<dbReference type="KEGG" id="pkz:C5L36_0D00860"/>
<keyword evidence="2" id="KW-1185">Reference proteome</keyword>
<accession>A0A2U9R8T9</accession>
<dbReference type="InterPro" id="IPR027417">
    <property type="entry name" value="P-loop_NTPase"/>
</dbReference>
<evidence type="ECO:0008006" key="3">
    <source>
        <dbReference type="Google" id="ProtNLM"/>
    </source>
</evidence>
<dbReference type="SUPFAM" id="SSF52540">
    <property type="entry name" value="P-loop containing nucleoside triphosphate hydrolases"/>
    <property type="match status" value="2"/>
</dbReference>
<dbReference type="VEuPathDB" id="FungiDB:C5L36_0D00860"/>
<reference evidence="1 2" key="1">
    <citation type="submission" date="2018-06" db="EMBL/GenBank/DDBJ databases">
        <title>Population genomics shows no distinction between pathogenic Candida krusei and environmental Pichia kudriavzevii: One species, four names.</title>
        <authorList>
            <person name="Douglass A.P."/>
            <person name="Offei B."/>
            <person name="Braun-Galleani S."/>
            <person name="Coughlan A.Y."/>
            <person name="Martos A."/>
            <person name="Ortiz-Merino R.A."/>
            <person name="Byrne K.P."/>
            <person name="Wolfe K.H."/>
        </authorList>
    </citation>
    <scope>NUCLEOTIDE SEQUENCE [LARGE SCALE GENOMIC DNA]</scope>
    <source>
        <strain evidence="1 2">CBS573</strain>
    </source>
</reference>
<dbReference type="STRING" id="4909.A0A2U9R8T9"/>
<dbReference type="AlphaFoldDB" id="A0A2U9R8T9"/>
<organism evidence="1 2">
    <name type="scientific">Pichia kudriavzevii</name>
    <name type="common">Yeast</name>
    <name type="synonym">Issatchenkia orientalis</name>
    <dbReference type="NCBI Taxonomy" id="4909"/>
    <lineage>
        <taxon>Eukaryota</taxon>
        <taxon>Fungi</taxon>
        <taxon>Dikarya</taxon>
        <taxon>Ascomycota</taxon>
        <taxon>Saccharomycotina</taxon>
        <taxon>Pichiomycetes</taxon>
        <taxon>Pichiales</taxon>
        <taxon>Pichiaceae</taxon>
        <taxon>Pichia</taxon>
    </lineage>
</organism>
<dbReference type="Proteomes" id="UP000249293">
    <property type="component" value="Chromosome 4"/>
</dbReference>
<dbReference type="GeneID" id="40385177"/>
<sequence>MFGSVVKTMDIEDLGELLVEKSKNVSRLVLVMYGTPGSGKTTNAERLVNYLNNKYNNGAVLDTDKITHFIEEKGLKAKRKYEGRGGPQTRICEYDSTIIDDSIDMSKVPFAAHLKMDGFHLPLKQLAENLHSRRGCQESFEGELVVQLFKLLVQWETEEGDGNNQATGVKIEEGKPWNLLCIPDFDHKLKDPNNPGRYIFSNTKIIVFEGLYLMLNIEPWCQISQIIKAIKDKKPGSHSPIVEVAQVEDNDVEEMSQRVAARHLRSGLVDSLNDGLNRYFANDSINASVVTTLSNHDFDDYSINTSGKTKVYCRSN</sequence>
<dbReference type="Gene3D" id="3.40.50.300">
    <property type="entry name" value="P-loop containing nucleotide triphosphate hydrolases"/>
    <property type="match status" value="1"/>
</dbReference>